<dbReference type="RefSeq" id="WP_108383917.1">
    <property type="nucleotide sequence ID" value="NZ_CP028858.1"/>
</dbReference>
<evidence type="ECO:0000313" key="2">
    <source>
        <dbReference type="Proteomes" id="UP000244727"/>
    </source>
</evidence>
<dbReference type="Proteomes" id="UP000244727">
    <property type="component" value="Chromosome"/>
</dbReference>
<dbReference type="EMBL" id="CP028858">
    <property type="protein sequence ID" value="AWB28469.1"/>
    <property type="molecule type" value="Genomic_DNA"/>
</dbReference>
<dbReference type="KEGG" id="harc:HARCEL1_12540"/>
<reference evidence="1 2" key="1">
    <citation type="submission" date="2018-04" db="EMBL/GenBank/DDBJ databases">
        <title>Halococcoides cellulosivorans gen. nov., sp. nov., an extremely halophilic cellulose-utilizing haloarchaeon from hypersaline lakes.</title>
        <authorList>
            <person name="Sorokin D.Y."/>
            <person name="Toshchakov S.V."/>
            <person name="Samarov N.I."/>
            <person name="Korzhenkov A."/>
            <person name="Kublanov I.V."/>
        </authorList>
    </citation>
    <scope>NUCLEOTIDE SEQUENCE [LARGE SCALE GENOMIC DNA]</scope>
    <source>
        <strain evidence="1 2">HArcel1</strain>
    </source>
</reference>
<gene>
    <name evidence="1" type="ORF">HARCEL1_12540</name>
</gene>
<name>A0A2R4X3V5_9EURY</name>
<proteinExistence type="predicted"/>
<dbReference type="Gene3D" id="1.10.3210.10">
    <property type="entry name" value="Hypothetical protein af1432"/>
    <property type="match status" value="1"/>
</dbReference>
<organism evidence="1 2">
    <name type="scientific">Halococcoides cellulosivorans</name>
    <dbReference type="NCBI Taxonomy" id="1679096"/>
    <lineage>
        <taxon>Archaea</taxon>
        <taxon>Methanobacteriati</taxon>
        <taxon>Methanobacteriota</taxon>
        <taxon>Stenosarchaea group</taxon>
        <taxon>Halobacteria</taxon>
        <taxon>Halobacteriales</taxon>
        <taxon>Haloarculaceae</taxon>
        <taxon>Halococcoides</taxon>
    </lineage>
</organism>
<accession>A0A2R4X3V5</accession>
<keyword evidence="2" id="KW-1185">Reference proteome</keyword>
<dbReference type="GeneID" id="36513349"/>
<dbReference type="SUPFAM" id="SSF109604">
    <property type="entry name" value="HD-domain/PDEase-like"/>
    <property type="match status" value="1"/>
</dbReference>
<dbReference type="AlphaFoldDB" id="A0A2R4X3V5"/>
<sequence>MSDTQSEDRTERFVNELEDEWARSEFERDRDRILYTRELRRLKDVTQVARSGESYLYHDRLSHSLKVAQVGRGLARILRQWPREDDIDVETILDSDVVKSVFARKTRSSDVGPSSRSSIVVLPFDASPETRRLD</sequence>
<protein>
    <submittedName>
        <fullName evidence="1">Uncharacterized protein</fullName>
    </submittedName>
</protein>
<evidence type="ECO:0000313" key="1">
    <source>
        <dbReference type="EMBL" id="AWB28469.1"/>
    </source>
</evidence>